<keyword evidence="2" id="KW-1185">Reference proteome</keyword>
<dbReference type="SUPFAM" id="SSF52047">
    <property type="entry name" value="RNI-like"/>
    <property type="match status" value="1"/>
</dbReference>
<dbReference type="OrthoDB" id="2372104at2759"/>
<comment type="caution">
    <text evidence="1">The sequence shown here is derived from an EMBL/GenBank/DDBJ whole genome shotgun (WGS) entry which is preliminary data.</text>
</comment>
<organism evidence="1 2">
    <name type="scientific">Acaulospora morrowiae</name>
    <dbReference type="NCBI Taxonomy" id="94023"/>
    <lineage>
        <taxon>Eukaryota</taxon>
        <taxon>Fungi</taxon>
        <taxon>Fungi incertae sedis</taxon>
        <taxon>Mucoromycota</taxon>
        <taxon>Glomeromycotina</taxon>
        <taxon>Glomeromycetes</taxon>
        <taxon>Diversisporales</taxon>
        <taxon>Acaulosporaceae</taxon>
        <taxon>Acaulospora</taxon>
    </lineage>
</organism>
<accession>A0A9N9A7B2</accession>
<evidence type="ECO:0000313" key="2">
    <source>
        <dbReference type="Proteomes" id="UP000789342"/>
    </source>
</evidence>
<dbReference type="Proteomes" id="UP000789342">
    <property type="component" value="Unassembled WGS sequence"/>
</dbReference>
<sequence length="487" mass="56136">MTPPLPIECIEDIISNIVEDKDTLHSFLLVSRYWCKHVAPILWKRPFSLLGRPSALLIRTYIMCLSQESKHLLSSHKIDLNFANKCGVPYFDYATFLRVLDYRGLCCSIFQWLSLHKDYRFDKLVFLFARELCKLFMSRCSSFDGLYMDTRGMDTWELQMDYLLIPCLPGAEMCLAKLEHFTCGGNYNGSEMLCALSKVCKNIRKLDIYNSNNFEPMGGYLAMLVEAQKGLERFTLIGYYCLISDVVLALNTQSRSLTYVELTINDFFEDDLSLSSLANCKNLETLIFDDCVNLTTQKMLPLMNARLPHIKTIVFTRTDAEPKDVISFIVSNHESVQNVSVMFTERDEISQLYKMLSACVQLEKLIISGWRLNVDEFLGEIGKLLPLKLKYLNITAEWKFQPASLKKCLENCKSPLEYFGLPLCECLKDEHLDIIVEYLRRKTTMLKCLRIFDAGKKIEQGVKRVSKFVDEVELVNPDEHVLSTFSD</sequence>
<reference evidence="1" key="1">
    <citation type="submission" date="2021-06" db="EMBL/GenBank/DDBJ databases">
        <authorList>
            <person name="Kallberg Y."/>
            <person name="Tangrot J."/>
            <person name="Rosling A."/>
        </authorList>
    </citation>
    <scope>NUCLEOTIDE SEQUENCE</scope>
    <source>
        <strain evidence="1">CL551</strain>
    </source>
</reference>
<proteinExistence type="predicted"/>
<name>A0A9N9A7B2_9GLOM</name>
<dbReference type="InterPro" id="IPR032675">
    <property type="entry name" value="LRR_dom_sf"/>
</dbReference>
<gene>
    <name evidence="1" type="ORF">AMORRO_LOCUS4244</name>
</gene>
<protein>
    <submittedName>
        <fullName evidence="1">9799_t:CDS:1</fullName>
    </submittedName>
</protein>
<dbReference type="EMBL" id="CAJVPV010002235">
    <property type="protein sequence ID" value="CAG8521799.1"/>
    <property type="molecule type" value="Genomic_DNA"/>
</dbReference>
<dbReference type="Gene3D" id="3.80.10.10">
    <property type="entry name" value="Ribonuclease Inhibitor"/>
    <property type="match status" value="1"/>
</dbReference>
<dbReference type="AlphaFoldDB" id="A0A9N9A7B2"/>
<evidence type="ECO:0000313" key="1">
    <source>
        <dbReference type="EMBL" id="CAG8521799.1"/>
    </source>
</evidence>